<evidence type="ECO:0000256" key="2">
    <source>
        <dbReference type="ARBA" id="ARBA00022741"/>
    </source>
</evidence>
<keyword evidence="2" id="KW-0547">Nucleotide-binding</keyword>
<dbReference type="CDD" id="cd00009">
    <property type="entry name" value="AAA"/>
    <property type="match status" value="1"/>
</dbReference>
<dbReference type="SMART" id="SM00382">
    <property type="entry name" value="AAA"/>
    <property type="match status" value="2"/>
</dbReference>
<dbReference type="CDD" id="cd19499">
    <property type="entry name" value="RecA-like_ClpB_Hsp104-like"/>
    <property type="match status" value="1"/>
</dbReference>
<accession>A0A5A5U6Z0</accession>
<dbReference type="Gene3D" id="3.40.50.300">
    <property type="entry name" value="P-loop containing nucleotide triphosphate hydrolases"/>
    <property type="match status" value="2"/>
</dbReference>
<comment type="function">
    <text evidence="5">Part of a stress-induced multi-chaperone system, it is involved in the recovery of the cell from heat-induced damage, in cooperation with DnaK, DnaJ and GrpE. Acts before DnaK, in the processing of protein aggregates. Protein binding stimulates the ATPase activity; ATP hydrolysis unfolds the denatured protein aggregates, which probably helps expose new hydrophobic binding sites on the surface of ClpB-bound aggregates, contributing to the solubilization and refolding of denatured protein aggregates by DnaK.</text>
</comment>
<keyword evidence="4" id="KW-0143">Chaperone</keyword>
<dbReference type="InterPro" id="IPR041546">
    <property type="entry name" value="ClpA/ClpB_AAA_lid"/>
</dbReference>
<dbReference type="Proteomes" id="UP000323274">
    <property type="component" value="Unassembled WGS sequence"/>
</dbReference>
<dbReference type="InterPro" id="IPR001270">
    <property type="entry name" value="ClpA/B"/>
</dbReference>
<feature type="domain" description="AAA+ ATPase" evidence="6">
    <location>
        <begin position="323"/>
        <end position="471"/>
    </location>
</feature>
<dbReference type="InterPro" id="IPR003959">
    <property type="entry name" value="ATPase_AAA_core"/>
</dbReference>
<dbReference type="GO" id="GO:0034605">
    <property type="term" value="P:cellular response to heat"/>
    <property type="evidence" value="ECO:0007669"/>
    <property type="project" value="TreeGrafter"/>
</dbReference>
<dbReference type="EMBL" id="BJJW01000021">
    <property type="protein sequence ID" value="GDZ84681.1"/>
    <property type="molecule type" value="Genomic_DNA"/>
</dbReference>
<dbReference type="AlphaFoldDB" id="A0A5A5U6Z0"/>
<dbReference type="Pfam" id="PF17871">
    <property type="entry name" value="AAA_lid_9"/>
    <property type="match status" value="1"/>
</dbReference>
<dbReference type="GO" id="GO:0016887">
    <property type="term" value="F:ATP hydrolysis activity"/>
    <property type="evidence" value="ECO:0007669"/>
    <property type="project" value="InterPro"/>
</dbReference>
<dbReference type="PRINTS" id="PR00300">
    <property type="entry name" value="CLPPROTEASEA"/>
</dbReference>
<dbReference type="Pfam" id="PF10431">
    <property type="entry name" value="ClpB_D2-small"/>
    <property type="match status" value="1"/>
</dbReference>
<sequence>MSENTSTTPYLDQFATNISEKIARDPEKYQAYERGNVTQRVLISLLKQIQNSPLLVGEPGVGKTAIIEDLARQLYQSNEPHFAKKQIIQISLANLMKGSDGESFAYKFQKILDELMAHKETLIAFIDEIHQIVGTGADTNGSALDAGNIIKPALSRDDLQIIGATTTKEFHEYIAQDGALMRRFDLIEVSELSYNQTQRILSKMATRMGQGIAVPESVQTQIMQLSERYVTDRFFPEKAIMLLDSAISLARLENQDEVTSNHVADIIHADYHVPKYVINQTTDERLLNLSTQLKSRVIGQDHPLDKITMKITNREAGLGDNTKPESFLFLGPTGVGKTETAKQLANLLFGDAQSFIRFDMSEFKFAGTSLERFKKQLTTKVRHNPYAVLLLDEIEKADPEVMDLLLQVLDDGRLSDEYGRVINFKDLIVIMTTNSGAKAIMNHHAKSDYVKNDLKRQANFEEQLEIALQGDGYRPEFLARIGALIVFDVLTLVDIERIVSLKLKTLDDKARAQGLRIVFDPIEVTHYISSFDLGYEYIDGEQVTSSSIAKYIADVGYKPSRGVRPIDDTIATYVSDPIAQAIMAQRQGQLAHYNTFVFRAVGNPPSLTSPYGDWQPRISTTMEGQYETL</sequence>
<reference evidence="8 9" key="1">
    <citation type="submission" date="2019-04" db="EMBL/GenBank/DDBJ databases">
        <title>A pseudo-fructophilic Leuconostoc citreum strain F192-5 isolated from peel of satsuma mandarin: the first report for isolation and characterization of strain-dependent fructophilic-like characteristics.</title>
        <authorList>
            <person name="Maeno S."/>
            <person name="Tanizawa Y."/>
            <person name="Kajikawa A."/>
            <person name="Kanesaki Y."/>
            <person name="Kubota E."/>
            <person name="Arita M."/>
            <person name="Leon D."/>
            <person name="Endo A."/>
        </authorList>
    </citation>
    <scope>NUCLEOTIDE SEQUENCE [LARGE SCALE GENOMIC DNA]</scope>
    <source>
        <strain evidence="8 9">F192-5</strain>
    </source>
</reference>
<evidence type="ECO:0000256" key="3">
    <source>
        <dbReference type="ARBA" id="ARBA00022840"/>
    </source>
</evidence>
<keyword evidence="3" id="KW-0067">ATP-binding</keyword>
<evidence type="ECO:0000256" key="4">
    <source>
        <dbReference type="ARBA" id="ARBA00023186"/>
    </source>
</evidence>
<dbReference type="RefSeq" id="WP_133286175.1">
    <property type="nucleotide sequence ID" value="NZ_BJJW01000021.1"/>
</dbReference>
<evidence type="ECO:0000259" key="6">
    <source>
        <dbReference type="SMART" id="SM00382"/>
    </source>
</evidence>
<evidence type="ECO:0000313" key="9">
    <source>
        <dbReference type="Proteomes" id="UP000323274"/>
    </source>
</evidence>
<protein>
    <submittedName>
        <fullName evidence="8">ATPase AAA</fullName>
    </submittedName>
</protein>
<evidence type="ECO:0000313" key="8">
    <source>
        <dbReference type="EMBL" id="GDZ84681.1"/>
    </source>
</evidence>
<dbReference type="Gene3D" id="1.10.8.60">
    <property type="match status" value="2"/>
</dbReference>
<evidence type="ECO:0000256" key="1">
    <source>
        <dbReference type="ARBA" id="ARBA00022737"/>
    </source>
</evidence>
<dbReference type="PANTHER" id="PTHR11638:SF18">
    <property type="entry name" value="HEAT SHOCK PROTEIN 104"/>
    <property type="match status" value="1"/>
</dbReference>
<dbReference type="GO" id="GO:0005737">
    <property type="term" value="C:cytoplasm"/>
    <property type="evidence" value="ECO:0007669"/>
    <property type="project" value="TreeGrafter"/>
</dbReference>
<keyword evidence="1" id="KW-0677">Repeat</keyword>
<evidence type="ECO:0000256" key="5">
    <source>
        <dbReference type="ARBA" id="ARBA00025613"/>
    </source>
</evidence>
<feature type="domain" description="Clp ATPase C-terminal" evidence="7">
    <location>
        <begin position="490"/>
        <end position="598"/>
    </location>
</feature>
<name>A0A5A5U6Z0_LEUCI</name>
<gene>
    <name evidence="8" type="ORF">LCIT_19230</name>
</gene>
<organism evidence="8 9">
    <name type="scientific">Leuconostoc citreum</name>
    <dbReference type="NCBI Taxonomy" id="33964"/>
    <lineage>
        <taxon>Bacteria</taxon>
        <taxon>Bacillati</taxon>
        <taxon>Bacillota</taxon>
        <taxon>Bacilli</taxon>
        <taxon>Lactobacillales</taxon>
        <taxon>Lactobacillaceae</taxon>
        <taxon>Leuconostoc</taxon>
    </lineage>
</organism>
<dbReference type="GO" id="GO:0005524">
    <property type="term" value="F:ATP binding"/>
    <property type="evidence" value="ECO:0007669"/>
    <property type="project" value="UniProtKB-KW"/>
</dbReference>
<dbReference type="SUPFAM" id="SSF52540">
    <property type="entry name" value="P-loop containing nucleoside triphosphate hydrolases"/>
    <property type="match status" value="2"/>
</dbReference>
<dbReference type="InterPro" id="IPR050130">
    <property type="entry name" value="ClpA_ClpB"/>
</dbReference>
<dbReference type="InterPro" id="IPR003593">
    <property type="entry name" value="AAA+_ATPase"/>
</dbReference>
<dbReference type="InterPro" id="IPR027417">
    <property type="entry name" value="P-loop_NTPase"/>
</dbReference>
<evidence type="ECO:0000259" key="7">
    <source>
        <dbReference type="SMART" id="SM01086"/>
    </source>
</evidence>
<comment type="caution">
    <text evidence="8">The sequence shown here is derived from an EMBL/GenBank/DDBJ whole genome shotgun (WGS) entry which is preliminary data.</text>
</comment>
<dbReference type="Pfam" id="PF00004">
    <property type="entry name" value="AAA"/>
    <property type="match status" value="1"/>
</dbReference>
<dbReference type="Pfam" id="PF07724">
    <property type="entry name" value="AAA_2"/>
    <property type="match status" value="1"/>
</dbReference>
<feature type="domain" description="AAA+ ATPase" evidence="6">
    <location>
        <begin position="49"/>
        <end position="195"/>
    </location>
</feature>
<proteinExistence type="predicted"/>
<dbReference type="PANTHER" id="PTHR11638">
    <property type="entry name" value="ATP-DEPENDENT CLP PROTEASE"/>
    <property type="match status" value="1"/>
</dbReference>
<dbReference type="InterPro" id="IPR019489">
    <property type="entry name" value="Clp_ATPase_C"/>
</dbReference>
<dbReference type="SMART" id="SM01086">
    <property type="entry name" value="ClpB_D2-small"/>
    <property type="match status" value="1"/>
</dbReference>